<feature type="transmembrane region" description="Helical" evidence="1">
    <location>
        <begin position="107"/>
        <end position="125"/>
    </location>
</feature>
<sequence>MDVLYNILVTIHLLGMALIVGTFFVQMRASRGFAFPLLLTGAAIQLVTGVALYGMLMAGDDPPNHMKLGIKTLIALVVFVAALVGFLRQRKLVTAGGTADESSLKPMFHAAGGMAVLNVLIAALWQ</sequence>
<reference evidence="2 3" key="1">
    <citation type="journal article" date="2018" name="Int. J. Syst. Evol. Microbiol.">
        <title>Epidermidibacterium keratini gen. nov., sp. nov., a member of the family Sporichthyaceae, isolated from keratin epidermis.</title>
        <authorList>
            <person name="Lee D.G."/>
            <person name="Trujillo M.E."/>
            <person name="Kang S."/>
            <person name="Nam J.J."/>
            <person name="Kim Y.J."/>
        </authorList>
    </citation>
    <scope>NUCLEOTIDE SEQUENCE [LARGE SCALE GENOMIC DNA]</scope>
    <source>
        <strain evidence="2 3">EPI-7</strain>
    </source>
</reference>
<keyword evidence="1" id="KW-0472">Membrane</keyword>
<feature type="transmembrane region" description="Helical" evidence="1">
    <location>
        <begin position="6"/>
        <end position="25"/>
    </location>
</feature>
<dbReference type="KEGG" id="eke:EK0264_17185"/>
<gene>
    <name evidence="2" type="ORF">EK0264_17185</name>
</gene>
<protein>
    <recommendedName>
        <fullName evidence="4">Integral membrane protein</fullName>
    </recommendedName>
</protein>
<keyword evidence="3" id="KW-1185">Reference proteome</keyword>
<evidence type="ECO:0000313" key="3">
    <source>
        <dbReference type="Proteomes" id="UP000463857"/>
    </source>
</evidence>
<name>A0A7L4YS02_9ACTN</name>
<organism evidence="2 3">
    <name type="scientific">Epidermidibacterium keratini</name>
    <dbReference type="NCBI Taxonomy" id="1891644"/>
    <lineage>
        <taxon>Bacteria</taxon>
        <taxon>Bacillati</taxon>
        <taxon>Actinomycetota</taxon>
        <taxon>Actinomycetes</taxon>
        <taxon>Sporichthyales</taxon>
        <taxon>Sporichthyaceae</taxon>
        <taxon>Epidermidibacterium</taxon>
    </lineage>
</organism>
<feature type="transmembrane region" description="Helical" evidence="1">
    <location>
        <begin position="68"/>
        <end position="87"/>
    </location>
</feature>
<keyword evidence="1" id="KW-0812">Transmembrane</keyword>
<dbReference type="OrthoDB" id="3830423at2"/>
<evidence type="ECO:0000256" key="1">
    <source>
        <dbReference type="SAM" id="Phobius"/>
    </source>
</evidence>
<feature type="transmembrane region" description="Helical" evidence="1">
    <location>
        <begin position="37"/>
        <end position="56"/>
    </location>
</feature>
<dbReference type="RefSeq" id="WP_159546966.1">
    <property type="nucleotide sequence ID" value="NZ_CP047156.1"/>
</dbReference>
<proteinExistence type="predicted"/>
<accession>A0A7L4YS02</accession>
<dbReference type="AlphaFoldDB" id="A0A7L4YS02"/>
<evidence type="ECO:0000313" key="2">
    <source>
        <dbReference type="EMBL" id="QHC01842.1"/>
    </source>
</evidence>
<dbReference type="EMBL" id="CP047156">
    <property type="protein sequence ID" value="QHC01842.1"/>
    <property type="molecule type" value="Genomic_DNA"/>
</dbReference>
<dbReference type="InParanoid" id="A0A7L4YS02"/>
<keyword evidence="1" id="KW-1133">Transmembrane helix</keyword>
<dbReference type="Proteomes" id="UP000463857">
    <property type="component" value="Chromosome"/>
</dbReference>
<evidence type="ECO:0008006" key="4">
    <source>
        <dbReference type="Google" id="ProtNLM"/>
    </source>
</evidence>